<evidence type="ECO:0000313" key="1">
    <source>
        <dbReference type="EMBL" id="ARW60589.1"/>
    </source>
</evidence>
<reference evidence="1" key="1">
    <citation type="journal article" date="2017" name="J. Phycol.">
        <title>Analysis of chloroplast genomes and a supermatrix inform reclassification of the Rhodomelaceae (Rhodophyta).</title>
        <authorList>
            <person name="Diaz-Tapia P."/>
            <person name="Maggs C.A."/>
            <person name="West J.A."/>
            <person name="Verbruggen H."/>
        </authorList>
    </citation>
    <scope>NUCLEOTIDE SEQUENCE</scope>
    <source>
        <strain evidence="1">JH1432</strain>
    </source>
</reference>
<dbReference type="EMBL" id="MF101414">
    <property type="protein sequence ID" value="ARW60589.1"/>
    <property type="molecule type" value="Genomic_DNA"/>
</dbReference>
<sequence>MKKNIDLFSKCIEGSWILQEDLYFSYNKKQKKYKKRINFLVKLINTKLVKTSKHGRITSVNFFIDKIKSINNEELLVNLYCSDKNKQSLFKLKKIRKNLFVITNLNNNENLSSIEYVHIINDNIMISLNKIKSTKNNQYFGLKICSYIKLVK</sequence>
<gene>
    <name evidence="1" type="primary">ycf58</name>
</gene>
<geneLocation type="chloroplast" evidence="1"/>
<keyword evidence="1" id="KW-0150">Chloroplast</keyword>
<accession>A0A1Z1M3E6</accession>
<proteinExistence type="predicted"/>
<organism evidence="1">
    <name type="scientific">Polysiphonia sp</name>
    <dbReference type="NCBI Taxonomy" id="1967842"/>
    <lineage>
        <taxon>Eukaryota</taxon>
        <taxon>Rhodophyta</taxon>
        <taxon>Florideophyceae</taxon>
        <taxon>Rhodymeniophycidae</taxon>
        <taxon>Ceramiales</taxon>
        <taxon>Rhodomelaceae</taxon>
        <taxon>Polysiphonioideae</taxon>
        <taxon>Polysiphonia</taxon>
    </lineage>
</organism>
<name>A0A1Z1M3E6_9FLOR</name>
<protein>
    <submittedName>
        <fullName evidence="1">Uncharacterized protein</fullName>
    </submittedName>
</protein>
<dbReference type="AlphaFoldDB" id="A0A1Z1M3E6"/>
<keyword evidence="1" id="KW-0934">Plastid</keyword>